<reference evidence="2 3" key="1">
    <citation type="submission" date="2020-11" db="EMBL/GenBank/DDBJ databases">
        <authorList>
            <person name="Wallbank WR R."/>
            <person name="Pardo Diaz C."/>
            <person name="Kozak K."/>
            <person name="Martin S."/>
            <person name="Jiggins C."/>
            <person name="Moest M."/>
            <person name="Warren A I."/>
            <person name="Generalovic N T."/>
            <person name="Byers J.R.P. K."/>
            <person name="Montejo-Kovacevich G."/>
            <person name="Yen C E."/>
        </authorList>
    </citation>
    <scope>NUCLEOTIDE SEQUENCE [LARGE SCALE GENOMIC DNA]</scope>
</reference>
<evidence type="ECO:0000313" key="2">
    <source>
        <dbReference type="EMBL" id="CAD7085257.1"/>
    </source>
</evidence>
<evidence type="ECO:0000256" key="1">
    <source>
        <dbReference type="SAM" id="Phobius"/>
    </source>
</evidence>
<keyword evidence="1" id="KW-0472">Membrane</keyword>
<dbReference type="GO" id="GO:0016020">
    <property type="term" value="C:membrane"/>
    <property type="evidence" value="ECO:0007669"/>
    <property type="project" value="TreeGrafter"/>
</dbReference>
<keyword evidence="1" id="KW-0812">Transmembrane</keyword>
<dbReference type="PANTHER" id="PTHR21879:SF6">
    <property type="entry name" value="OSIRIS 19, ISOFORM A"/>
    <property type="match status" value="1"/>
</dbReference>
<feature type="transmembrane region" description="Helical" evidence="1">
    <location>
        <begin position="198"/>
        <end position="218"/>
    </location>
</feature>
<dbReference type="OrthoDB" id="6622845at2759"/>
<name>A0A7R8UQN0_HERIL</name>
<feature type="transmembrane region" description="Helical" evidence="1">
    <location>
        <begin position="168"/>
        <end position="192"/>
    </location>
</feature>
<keyword evidence="3" id="KW-1185">Reference proteome</keyword>
<accession>A0A7R8UQN0</accession>
<proteinExistence type="predicted"/>
<dbReference type="PANTHER" id="PTHR21879">
    <property type="entry name" value="FI03362P-RELATED-RELATED"/>
    <property type="match status" value="1"/>
</dbReference>
<gene>
    <name evidence="2" type="ORF">HERILL_LOCUS8108</name>
</gene>
<evidence type="ECO:0000313" key="3">
    <source>
        <dbReference type="Proteomes" id="UP000594454"/>
    </source>
</evidence>
<sequence>MLKRFRPDGAHITMAWMKVALLTLLLGFCAANTINRDTAFKSDSLERMIREVRTNCDSENDPLACMKLKVMQFLDTAVNKDNFKLTEDIEVRSNGPVEEARSQSDFLGFVENYVQSHDVTMKIPVVNSEVTISPRNINSDELDIKFKFLDSEERSVGEGRRRNKMKKIIVPIMVLILLKAMTVIPLALGILGLKAFNALQLGFMSFLVSAALAIFQICKKLALDPHHHAPHVVAPHVHWDARSLAPKEDDSHNLVYNAYV</sequence>
<dbReference type="AlphaFoldDB" id="A0A7R8UQN0"/>
<protein>
    <recommendedName>
        <fullName evidence="4">Osiris 19</fullName>
    </recommendedName>
</protein>
<dbReference type="InterPro" id="IPR012464">
    <property type="entry name" value="DUF1676"/>
</dbReference>
<organism evidence="2 3">
    <name type="scientific">Hermetia illucens</name>
    <name type="common">Black soldier fly</name>
    <dbReference type="NCBI Taxonomy" id="343691"/>
    <lineage>
        <taxon>Eukaryota</taxon>
        <taxon>Metazoa</taxon>
        <taxon>Ecdysozoa</taxon>
        <taxon>Arthropoda</taxon>
        <taxon>Hexapoda</taxon>
        <taxon>Insecta</taxon>
        <taxon>Pterygota</taxon>
        <taxon>Neoptera</taxon>
        <taxon>Endopterygota</taxon>
        <taxon>Diptera</taxon>
        <taxon>Brachycera</taxon>
        <taxon>Stratiomyomorpha</taxon>
        <taxon>Stratiomyidae</taxon>
        <taxon>Hermetiinae</taxon>
        <taxon>Hermetia</taxon>
    </lineage>
</organism>
<dbReference type="FunCoup" id="A0A7R8UQN0">
    <property type="interactions" value="43"/>
</dbReference>
<dbReference type="EMBL" id="LR899011">
    <property type="protein sequence ID" value="CAD7085257.1"/>
    <property type="molecule type" value="Genomic_DNA"/>
</dbReference>
<dbReference type="Pfam" id="PF07898">
    <property type="entry name" value="DUF1676"/>
    <property type="match status" value="1"/>
</dbReference>
<keyword evidence="1" id="KW-1133">Transmembrane helix</keyword>
<feature type="transmembrane region" description="Helical" evidence="1">
    <location>
        <begin position="12"/>
        <end position="34"/>
    </location>
</feature>
<dbReference type="InParanoid" id="A0A7R8UQN0"/>
<evidence type="ECO:0008006" key="4">
    <source>
        <dbReference type="Google" id="ProtNLM"/>
    </source>
</evidence>
<dbReference type="Proteomes" id="UP000594454">
    <property type="component" value="Chromosome 3"/>
</dbReference>